<evidence type="ECO:0000256" key="5">
    <source>
        <dbReference type="ARBA" id="ARBA00023157"/>
    </source>
</evidence>
<dbReference type="InterPro" id="IPR001304">
    <property type="entry name" value="C-type_lectin-like"/>
</dbReference>
<protein>
    <submittedName>
        <fullName evidence="7">Mannose-binding protein a</fullName>
    </submittedName>
</protein>
<dbReference type="Pfam" id="PF00059">
    <property type="entry name" value="Lectin_C"/>
    <property type="match status" value="1"/>
</dbReference>
<dbReference type="InterPro" id="IPR016186">
    <property type="entry name" value="C-type_lectin-like/link_sf"/>
</dbReference>
<dbReference type="PROSITE" id="PS00615">
    <property type="entry name" value="C_TYPE_LECTIN_1"/>
    <property type="match status" value="1"/>
</dbReference>
<accession>A0AAV3ZA59</accession>
<organism evidence="7 8">
    <name type="scientific">Plakobranchus ocellatus</name>
    <dbReference type="NCBI Taxonomy" id="259542"/>
    <lineage>
        <taxon>Eukaryota</taxon>
        <taxon>Metazoa</taxon>
        <taxon>Spiralia</taxon>
        <taxon>Lophotrochozoa</taxon>
        <taxon>Mollusca</taxon>
        <taxon>Gastropoda</taxon>
        <taxon>Heterobranchia</taxon>
        <taxon>Euthyneura</taxon>
        <taxon>Panpulmonata</taxon>
        <taxon>Sacoglossa</taxon>
        <taxon>Placobranchoidea</taxon>
        <taxon>Plakobranchidae</taxon>
        <taxon>Plakobranchus</taxon>
    </lineage>
</organism>
<dbReference type="SUPFAM" id="SSF56436">
    <property type="entry name" value="C-type lectin-like"/>
    <property type="match status" value="1"/>
</dbReference>
<dbReference type="InterPro" id="IPR018378">
    <property type="entry name" value="C-type_lectin_CS"/>
</dbReference>
<comment type="caution">
    <text evidence="7">The sequence shown here is derived from an EMBL/GenBank/DDBJ whole genome shotgun (WGS) entry which is preliminary data.</text>
</comment>
<keyword evidence="4" id="KW-0430">Lectin</keyword>
<evidence type="ECO:0000259" key="6">
    <source>
        <dbReference type="PROSITE" id="PS50041"/>
    </source>
</evidence>
<keyword evidence="3" id="KW-0732">Signal</keyword>
<comment type="subcellular location">
    <subcellularLocation>
        <location evidence="1">Secreted</location>
    </subcellularLocation>
</comment>
<keyword evidence="8" id="KW-1185">Reference proteome</keyword>
<dbReference type="Proteomes" id="UP000735302">
    <property type="component" value="Unassembled WGS sequence"/>
</dbReference>
<dbReference type="AlphaFoldDB" id="A0AAV3ZA59"/>
<keyword evidence="5" id="KW-1015">Disulfide bond</keyword>
<dbReference type="GO" id="GO:0030246">
    <property type="term" value="F:carbohydrate binding"/>
    <property type="evidence" value="ECO:0007669"/>
    <property type="project" value="UniProtKB-KW"/>
</dbReference>
<dbReference type="PANTHER" id="PTHR22799">
    <property type="entry name" value="TETRANECTIN-RELATED"/>
    <property type="match status" value="1"/>
</dbReference>
<dbReference type="EMBL" id="BLXT01002135">
    <property type="protein sequence ID" value="GFN91419.1"/>
    <property type="molecule type" value="Genomic_DNA"/>
</dbReference>
<evidence type="ECO:0000256" key="3">
    <source>
        <dbReference type="ARBA" id="ARBA00022729"/>
    </source>
</evidence>
<feature type="domain" description="C-type lectin" evidence="6">
    <location>
        <begin position="151"/>
        <end position="268"/>
    </location>
</feature>
<evidence type="ECO:0000256" key="2">
    <source>
        <dbReference type="ARBA" id="ARBA00022525"/>
    </source>
</evidence>
<gene>
    <name evidence="7" type="ORF">PoB_001792500</name>
</gene>
<keyword evidence="2" id="KW-0964">Secreted</keyword>
<dbReference type="PROSITE" id="PS50041">
    <property type="entry name" value="C_TYPE_LECTIN_2"/>
    <property type="match status" value="1"/>
</dbReference>
<name>A0AAV3ZA59_9GAST</name>
<dbReference type="GO" id="GO:0005615">
    <property type="term" value="C:extracellular space"/>
    <property type="evidence" value="ECO:0007669"/>
    <property type="project" value="TreeGrafter"/>
</dbReference>
<dbReference type="PANTHER" id="PTHR22799:SF1">
    <property type="entry name" value="C-TYPE LECTIN DOMAIN FAMILY 11 MEMBER A"/>
    <property type="match status" value="1"/>
</dbReference>
<evidence type="ECO:0000256" key="4">
    <source>
        <dbReference type="ARBA" id="ARBA00022734"/>
    </source>
</evidence>
<dbReference type="InterPro" id="IPR016187">
    <property type="entry name" value="CTDL_fold"/>
</dbReference>
<dbReference type="InterPro" id="IPR051663">
    <property type="entry name" value="CLec_Tetranectin-domain"/>
</dbReference>
<evidence type="ECO:0000313" key="7">
    <source>
        <dbReference type="EMBL" id="GFN91419.1"/>
    </source>
</evidence>
<dbReference type="GO" id="GO:0008083">
    <property type="term" value="F:growth factor activity"/>
    <property type="evidence" value="ECO:0007669"/>
    <property type="project" value="TreeGrafter"/>
</dbReference>
<evidence type="ECO:0000313" key="8">
    <source>
        <dbReference type="Proteomes" id="UP000735302"/>
    </source>
</evidence>
<dbReference type="SMART" id="SM00034">
    <property type="entry name" value="CLECT"/>
    <property type="match status" value="1"/>
</dbReference>
<sequence>MEYQSVTSMTLERRAVGSTGNYTEIGTITADGKVNKLGSEIASLRGGVKLSQPKIFLKYVSPDAGYCYFYKCTVRGINSAGEEASRSGRAFVMNRLRTPCTTPTTTKAPSCAAPEAIAKLEEKVEHCSAQLAGLNKLYSININEYTVSSLFKGRVYTISKKNERFGLQKMNDRCKEIGGYLVEVDNQEEQAFVANFSKFIGNRLAYIGANDIQKEGTFVHYNSEKVMSDVKWVKGEPNNYGSGEDCLVIKTNGLNDISCSRTSRYICEIPII</sequence>
<reference evidence="7 8" key="1">
    <citation type="journal article" date="2021" name="Elife">
        <title>Chloroplast acquisition without the gene transfer in kleptoplastic sea slugs, Plakobranchus ocellatus.</title>
        <authorList>
            <person name="Maeda T."/>
            <person name="Takahashi S."/>
            <person name="Yoshida T."/>
            <person name="Shimamura S."/>
            <person name="Takaki Y."/>
            <person name="Nagai Y."/>
            <person name="Toyoda A."/>
            <person name="Suzuki Y."/>
            <person name="Arimoto A."/>
            <person name="Ishii H."/>
            <person name="Satoh N."/>
            <person name="Nishiyama T."/>
            <person name="Hasebe M."/>
            <person name="Maruyama T."/>
            <person name="Minagawa J."/>
            <person name="Obokata J."/>
            <person name="Shigenobu S."/>
        </authorList>
    </citation>
    <scope>NUCLEOTIDE SEQUENCE [LARGE SCALE GENOMIC DNA]</scope>
</reference>
<evidence type="ECO:0000256" key="1">
    <source>
        <dbReference type="ARBA" id="ARBA00004613"/>
    </source>
</evidence>
<proteinExistence type="predicted"/>
<dbReference type="Gene3D" id="3.10.100.10">
    <property type="entry name" value="Mannose-Binding Protein A, subunit A"/>
    <property type="match status" value="1"/>
</dbReference>